<keyword evidence="2" id="KW-0004">4Fe-4S</keyword>
<dbReference type="GO" id="GO:0005886">
    <property type="term" value="C:plasma membrane"/>
    <property type="evidence" value="ECO:0007669"/>
    <property type="project" value="TreeGrafter"/>
</dbReference>
<evidence type="ECO:0000256" key="6">
    <source>
        <dbReference type="ARBA" id="ARBA00023014"/>
    </source>
</evidence>
<feature type="transmembrane region" description="Helical" evidence="7">
    <location>
        <begin position="44"/>
        <end position="61"/>
    </location>
</feature>
<feature type="transmembrane region" description="Helical" evidence="7">
    <location>
        <begin position="165"/>
        <end position="182"/>
    </location>
</feature>
<evidence type="ECO:0000256" key="5">
    <source>
        <dbReference type="ARBA" id="ARBA00023004"/>
    </source>
</evidence>
<dbReference type="InterPro" id="IPR051684">
    <property type="entry name" value="Electron_Trans/Redox"/>
</dbReference>
<evidence type="ECO:0000256" key="2">
    <source>
        <dbReference type="ARBA" id="ARBA00022485"/>
    </source>
</evidence>
<dbReference type="PROSITE" id="PS00198">
    <property type="entry name" value="4FE4S_FER_1"/>
    <property type="match status" value="1"/>
</dbReference>
<name>A0A1T2L7K5_9GAMM</name>
<feature type="transmembrane region" description="Helical" evidence="7">
    <location>
        <begin position="188"/>
        <end position="215"/>
    </location>
</feature>
<dbReference type="AlphaFoldDB" id="A0A1T2L7K5"/>
<keyword evidence="7" id="KW-0472">Membrane</keyword>
<dbReference type="PANTHER" id="PTHR30176:SF3">
    <property type="entry name" value="FERREDOXIN-TYPE PROTEIN NAPH"/>
    <property type="match status" value="1"/>
</dbReference>
<dbReference type="PROSITE" id="PS51379">
    <property type="entry name" value="4FE4S_FER_2"/>
    <property type="match status" value="1"/>
</dbReference>
<dbReference type="Pfam" id="PF12801">
    <property type="entry name" value="Fer4_5"/>
    <property type="match status" value="1"/>
</dbReference>
<keyword evidence="1" id="KW-0813">Transport</keyword>
<keyword evidence="7" id="KW-1133">Transmembrane helix</keyword>
<dbReference type="PANTHER" id="PTHR30176">
    <property type="entry name" value="FERREDOXIN-TYPE PROTEIN NAPH"/>
    <property type="match status" value="1"/>
</dbReference>
<evidence type="ECO:0000256" key="7">
    <source>
        <dbReference type="SAM" id="Phobius"/>
    </source>
</evidence>
<protein>
    <submittedName>
        <fullName evidence="9">Cytochrome c oxidase accessory protein CcoG</fullName>
    </submittedName>
</protein>
<dbReference type="InterPro" id="IPR017900">
    <property type="entry name" value="4Fe4S_Fe_S_CS"/>
</dbReference>
<dbReference type="RefSeq" id="WP_078483151.1">
    <property type="nucleotide sequence ID" value="NZ_MPRL01000015.1"/>
</dbReference>
<feature type="transmembrane region" description="Helical" evidence="7">
    <location>
        <begin position="90"/>
        <end position="111"/>
    </location>
</feature>
<sequence>MSEQEKRVDQGGVDALYEESTHWHVNTGEETIHAKRMPGMWRNLKWLSSTVWIFFFLGPYLRWDDRQAILLDIPNEKFHILNITILPQDVWMLALVLLFFSILLAAVTSVAGRVYCGFFCFQTIWTDIYTLIEEKLEGGPAKRRKLEKAPWDLNKIRIKTIKHTLWLLIGALTGVTFAAWFTDAYDLWIGYFTFTAPTVAWTVLGLFTVGTYVLAGFMREQTCFWLCPYARIQGVMYDEETVLPTYDLNRGEPRGKLKKGQHVEGMGDCIECNQCVAVCPTGIDIREGQQEGCITCALCIDACDSVMDKINRPRGLIRYASYDEIQGKPTLPLRKRPRVLVYFTIMTLAVVGLVYGLTHLGAIELKVLHDRQPLFVQQSDGSIQNKYFIKLLNKTDADMKIRISATGPEQMVVVGADKTLVARKGRLNSYTLFVRVPSRLLESASTPIVFKVEQVDAEEITAEYTSMFMGPRR</sequence>
<keyword evidence="4" id="KW-0249">Electron transport</keyword>
<reference evidence="9 10" key="1">
    <citation type="submission" date="2016-11" db="EMBL/GenBank/DDBJ databases">
        <title>Mixed transmission modes and dynamic genome evolution in an obligate animal-bacterial symbiosis.</title>
        <authorList>
            <person name="Russell S.L."/>
            <person name="Corbett-Detig R.B."/>
            <person name="Cavanaugh C.M."/>
        </authorList>
    </citation>
    <scope>NUCLEOTIDE SEQUENCE [LARGE SCALE GENOMIC DNA]</scope>
    <source>
        <strain evidence="9">Sveles-Q1</strain>
    </source>
</reference>
<evidence type="ECO:0000313" key="9">
    <source>
        <dbReference type="EMBL" id="OOZ41040.1"/>
    </source>
</evidence>
<dbReference type="NCBIfam" id="TIGR02745">
    <property type="entry name" value="ccoG_rdxA_fixG"/>
    <property type="match status" value="1"/>
</dbReference>
<evidence type="ECO:0000259" key="8">
    <source>
        <dbReference type="PROSITE" id="PS51379"/>
    </source>
</evidence>
<evidence type="ECO:0000256" key="3">
    <source>
        <dbReference type="ARBA" id="ARBA00022723"/>
    </source>
</evidence>
<keyword evidence="10" id="KW-1185">Reference proteome</keyword>
<feature type="domain" description="4Fe-4S ferredoxin-type" evidence="8">
    <location>
        <begin position="259"/>
        <end position="288"/>
    </location>
</feature>
<dbReference type="Proteomes" id="UP000191110">
    <property type="component" value="Unassembled WGS sequence"/>
</dbReference>
<dbReference type="InterPro" id="IPR032879">
    <property type="entry name" value="FixG_C"/>
</dbReference>
<dbReference type="Gene3D" id="2.60.40.10">
    <property type="entry name" value="Immunoglobulins"/>
    <property type="match status" value="1"/>
</dbReference>
<comment type="caution">
    <text evidence="9">The sequence shown here is derived from an EMBL/GenBank/DDBJ whole genome shotgun (WGS) entry which is preliminary data.</text>
</comment>
<evidence type="ECO:0000256" key="1">
    <source>
        <dbReference type="ARBA" id="ARBA00022448"/>
    </source>
</evidence>
<feature type="transmembrane region" description="Helical" evidence="7">
    <location>
        <begin position="339"/>
        <end position="358"/>
    </location>
</feature>
<organism evidence="9 10">
    <name type="scientific">Solemya pervernicosa gill symbiont</name>
    <dbReference type="NCBI Taxonomy" id="642797"/>
    <lineage>
        <taxon>Bacteria</taxon>
        <taxon>Pseudomonadati</taxon>
        <taxon>Pseudomonadota</taxon>
        <taxon>Gammaproteobacteria</taxon>
        <taxon>sulfur-oxidizing symbionts</taxon>
    </lineage>
</organism>
<dbReference type="EMBL" id="MPRL01000015">
    <property type="protein sequence ID" value="OOZ41040.1"/>
    <property type="molecule type" value="Genomic_DNA"/>
</dbReference>
<proteinExistence type="predicted"/>
<keyword evidence="6" id="KW-0411">Iron-sulfur</keyword>
<evidence type="ECO:0000313" key="10">
    <source>
        <dbReference type="Proteomes" id="UP000191110"/>
    </source>
</evidence>
<dbReference type="SUPFAM" id="SSF54862">
    <property type="entry name" value="4Fe-4S ferredoxins"/>
    <property type="match status" value="1"/>
</dbReference>
<accession>A0A1T2L7K5</accession>
<evidence type="ECO:0000256" key="4">
    <source>
        <dbReference type="ARBA" id="ARBA00022982"/>
    </source>
</evidence>
<gene>
    <name evidence="9" type="ORF">BOW53_05440</name>
</gene>
<dbReference type="InterPro" id="IPR014116">
    <property type="entry name" value="Cyt_c_oxidase_cbb3_FixG"/>
</dbReference>
<keyword evidence="7" id="KW-0812">Transmembrane</keyword>
<keyword evidence="3" id="KW-0479">Metal-binding</keyword>
<dbReference type="GO" id="GO:0046872">
    <property type="term" value="F:metal ion binding"/>
    <property type="evidence" value="ECO:0007669"/>
    <property type="project" value="UniProtKB-KW"/>
</dbReference>
<keyword evidence="5" id="KW-0408">Iron</keyword>
<dbReference type="Pfam" id="PF11614">
    <property type="entry name" value="FixG_C"/>
    <property type="match status" value="1"/>
</dbReference>
<dbReference type="GO" id="GO:0051539">
    <property type="term" value="F:4 iron, 4 sulfur cluster binding"/>
    <property type="evidence" value="ECO:0007669"/>
    <property type="project" value="UniProtKB-KW"/>
</dbReference>
<dbReference type="InterPro" id="IPR017896">
    <property type="entry name" value="4Fe4S_Fe-S-bd"/>
</dbReference>
<dbReference type="Pfam" id="PF13746">
    <property type="entry name" value="Fer4_18"/>
    <property type="match status" value="1"/>
</dbReference>
<dbReference type="InterPro" id="IPR013783">
    <property type="entry name" value="Ig-like_fold"/>
</dbReference>